<dbReference type="AlphaFoldDB" id="A0A4R1L485"/>
<organism evidence="2 3">
    <name type="scientific">Acidipila rosea</name>
    <dbReference type="NCBI Taxonomy" id="768535"/>
    <lineage>
        <taxon>Bacteria</taxon>
        <taxon>Pseudomonadati</taxon>
        <taxon>Acidobacteriota</taxon>
        <taxon>Terriglobia</taxon>
        <taxon>Terriglobales</taxon>
        <taxon>Acidobacteriaceae</taxon>
        <taxon>Acidipila</taxon>
    </lineage>
</organism>
<dbReference type="SUPFAM" id="SSF46955">
    <property type="entry name" value="Putative DNA-binding domain"/>
    <property type="match status" value="1"/>
</dbReference>
<evidence type="ECO:0000313" key="2">
    <source>
        <dbReference type="EMBL" id="TCK72844.1"/>
    </source>
</evidence>
<keyword evidence="3" id="KW-1185">Reference proteome</keyword>
<dbReference type="Pfam" id="PF12728">
    <property type="entry name" value="HTH_17"/>
    <property type="match status" value="1"/>
</dbReference>
<comment type="caution">
    <text evidence="2">The sequence shown here is derived from an EMBL/GenBank/DDBJ whole genome shotgun (WGS) entry which is preliminary data.</text>
</comment>
<sequence length="80" mass="9107">MPDVNLPAYPLLEQILKLKGFSLQPMYSNREVAEIFGVSIRAIQDRIKRGGLTPRNLPGRARFLPLDLEQFLANSLKTIR</sequence>
<proteinExistence type="predicted"/>
<dbReference type="EMBL" id="SMGK01000003">
    <property type="protein sequence ID" value="TCK72844.1"/>
    <property type="molecule type" value="Genomic_DNA"/>
</dbReference>
<accession>A0A4R1L485</accession>
<feature type="domain" description="Helix-turn-helix" evidence="1">
    <location>
        <begin position="26"/>
        <end position="74"/>
    </location>
</feature>
<evidence type="ECO:0000259" key="1">
    <source>
        <dbReference type="Pfam" id="PF12728"/>
    </source>
</evidence>
<dbReference type="InterPro" id="IPR009061">
    <property type="entry name" value="DNA-bd_dom_put_sf"/>
</dbReference>
<reference evidence="2 3" key="1">
    <citation type="submission" date="2019-03" db="EMBL/GenBank/DDBJ databases">
        <title>Genomic Encyclopedia of Type Strains, Phase IV (KMG-IV): sequencing the most valuable type-strain genomes for metagenomic binning, comparative biology and taxonomic classification.</title>
        <authorList>
            <person name="Goeker M."/>
        </authorList>
    </citation>
    <scope>NUCLEOTIDE SEQUENCE [LARGE SCALE GENOMIC DNA]</scope>
    <source>
        <strain evidence="2 3">DSM 103428</strain>
    </source>
</reference>
<dbReference type="OrthoDB" id="123295at2"/>
<protein>
    <submittedName>
        <fullName evidence="2">Helix-turn-helix protein</fullName>
    </submittedName>
</protein>
<name>A0A4R1L485_9BACT</name>
<dbReference type="InterPro" id="IPR041657">
    <property type="entry name" value="HTH_17"/>
</dbReference>
<gene>
    <name evidence="2" type="ORF">C7378_2438</name>
</gene>
<dbReference type="Proteomes" id="UP000295210">
    <property type="component" value="Unassembled WGS sequence"/>
</dbReference>
<dbReference type="RefSeq" id="WP_131996794.1">
    <property type="nucleotide sequence ID" value="NZ_SMGK01000003.1"/>
</dbReference>
<evidence type="ECO:0000313" key="3">
    <source>
        <dbReference type="Proteomes" id="UP000295210"/>
    </source>
</evidence>